<dbReference type="STRING" id="1802695.A3A13_04780"/>
<reference evidence="2 3" key="1">
    <citation type="journal article" date="2016" name="Nat. Commun.">
        <title>Thousands of microbial genomes shed light on interconnected biogeochemical processes in an aquifer system.</title>
        <authorList>
            <person name="Anantharaman K."/>
            <person name="Brown C.T."/>
            <person name="Hug L.A."/>
            <person name="Sharon I."/>
            <person name="Castelle C.J."/>
            <person name="Probst A.J."/>
            <person name="Thomas B.C."/>
            <person name="Singh A."/>
            <person name="Wilkins M.J."/>
            <person name="Karaoz U."/>
            <person name="Brodie E.L."/>
            <person name="Williams K.H."/>
            <person name="Hubbard S.S."/>
            <person name="Banfield J.F."/>
        </authorList>
    </citation>
    <scope>NUCLEOTIDE SEQUENCE [LARGE SCALE GENOMIC DNA]</scope>
</reference>
<name>A0A1F8GIE7_9BACT</name>
<organism evidence="2 3">
    <name type="scientific">Candidatus Yanofskybacteria bacterium RIFCSPLOWO2_01_FULL_43_22</name>
    <dbReference type="NCBI Taxonomy" id="1802695"/>
    <lineage>
        <taxon>Bacteria</taxon>
        <taxon>Candidatus Yanofskyibacteriota</taxon>
    </lineage>
</organism>
<sequence>MENRSLNLVKKLNPESRDSKNPLKSEHLKKGIKPIMFCVGTPEQFGQYFEDENEVIEDFPPLDANLHSSVDYYEKPEKLKERKFRNAGHYTYVISSVDSSNKFSKSYANCTGLVVAGIDKETGKNISFLSHQDPDYFLGGEGEQNHFSNELREQLRVLKDKSVEGTIDAAIVGGNYFEDSSHYQRSYLDSVQFLSKAVQDVLGFEPVVMTGPKTEDMGSGRDDVFYDNNNRRLYISRPSVGDDTTKSYLPSDIDDQRKKW</sequence>
<gene>
    <name evidence="2" type="ORF">A3A13_04780</name>
</gene>
<evidence type="ECO:0000256" key="1">
    <source>
        <dbReference type="SAM" id="MobiDB-lite"/>
    </source>
</evidence>
<feature type="region of interest" description="Disordered" evidence="1">
    <location>
        <begin position="236"/>
        <end position="260"/>
    </location>
</feature>
<dbReference type="EMBL" id="MGKJ01000009">
    <property type="protein sequence ID" value="OGN24820.1"/>
    <property type="molecule type" value="Genomic_DNA"/>
</dbReference>
<comment type="caution">
    <text evidence="2">The sequence shown here is derived from an EMBL/GenBank/DDBJ whole genome shotgun (WGS) entry which is preliminary data.</text>
</comment>
<dbReference type="Proteomes" id="UP000178911">
    <property type="component" value="Unassembled WGS sequence"/>
</dbReference>
<feature type="region of interest" description="Disordered" evidence="1">
    <location>
        <begin position="1"/>
        <end position="25"/>
    </location>
</feature>
<protein>
    <submittedName>
        <fullName evidence="2">Uncharacterized protein</fullName>
    </submittedName>
</protein>
<evidence type="ECO:0000313" key="2">
    <source>
        <dbReference type="EMBL" id="OGN24820.1"/>
    </source>
</evidence>
<accession>A0A1F8GIE7</accession>
<dbReference type="AlphaFoldDB" id="A0A1F8GIE7"/>
<evidence type="ECO:0000313" key="3">
    <source>
        <dbReference type="Proteomes" id="UP000178911"/>
    </source>
</evidence>
<proteinExistence type="predicted"/>
<feature type="compositionally biased region" description="Basic and acidic residues" evidence="1">
    <location>
        <begin position="12"/>
        <end position="25"/>
    </location>
</feature>